<keyword evidence="3" id="KW-1185">Reference proteome</keyword>
<dbReference type="RefSeq" id="WP_377855011.1">
    <property type="nucleotide sequence ID" value="NZ_JBHLZU010000018.1"/>
</dbReference>
<dbReference type="EMBL" id="JBHLZU010000018">
    <property type="protein sequence ID" value="MFB9906538.1"/>
    <property type="molecule type" value="Genomic_DNA"/>
</dbReference>
<proteinExistence type="predicted"/>
<evidence type="ECO:0000313" key="3">
    <source>
        <dbReference type="Proteomes" id="UP001589693"/>
    </source>
</evidence>
<comment type="caution">
    <text evidence="2">The sequence shown here is derived from an EMBL/GenBank/DDBJ whole genome shotgun (WGS) entry which is preliminary data.</text>
</comment>
<dbReference type="InterPro" id="IPR036379">
    <property type="entry name" value="A-amylase_inhib_sf"/>
</dbReference>
<dbReference type="Gene3D" id="2.60.40.20">
    <property type="entry name" value="Alpha-amylase inhibitor"/>
    <property type="match status" value="1"/>
</dbReference>
<dbReference type="SUPFAM" id="SSF49498">
    <property type="entry name" value="alpha-Amylase inhibitor tendamistat"/>
    <property type="match status" value="1"/>
</dbReference>
<feature type="chain" id="PRO_5045494597" description="Alpha amylase inhibitor" evidence="1">
    <location>
        <begin position="32"/>
        <end position="98"/>
    </location>
</feature>
<evidence type="ECO:0000313" key="2">
    <source>
        <dbReference type="EMBL" id="MFB9906538.1"/>
    </source>
</evidence>
<organism evidence="2 3">
    <name type="scientific">Allokutzneria oryzae</name>
    <dbReference type="NCBI Taxonomy" id="1378989"/>
    <lineage>
        <taxon>Bacteria</taxon>
        <taxon>Bacillati</taxon>
        <taxon>Actinomycetota</taxon>
        <taxon>Actinomycetes</taxon>
        <taxon>Pseudonocardiales</taxon>
        <taxon>Pseudonocardiaceae</taxon>
        <taxon>Allokutzneria</taxon>
    </lineage>
</organism>
<name>A0ABV6A272_9PSEU</name>
<gene>
    <name evidence="2" type="ORF">ACFFQA_21605</name>
</gene>
<keyword evidence="1" id="KW-0732">Signal</keyword>
<sequence length="98" mass="10766">MKHTRRSARAVIAAIGLAVLAPLLTAVPASAAQSAPSCVTWKNNQWKMRIEVTNKCKTTKKVKIIVAFGPDSSCWTYKPGQRHDLYGPSGRVDRLELC</sequence>
<evidence type="ECO:0000256" key="1">
    <source>
        <dbReference type="SAM" id="SignalP"/>
    </source>
</evidence>
<dbReference type="Proteomes" id="UP001589693">
    <property type="component" value="Unassembled WGS sequence"/>
</dbReference>
<accession>A0ABV6A272</accession>
<protein>
    <recommendedName>
        <fullName evidence="4">Alpha amylase inhibitor</fullName>
    </recommendedName>
</protein>
<reference evidence="2 3" key="1">
    <citation type="submission" date="2024-09" db="EMBL/GenBank/DDBJ databases">
        <authorList>
            <person name="Sun Q."/>
            <person name="Mori K."/>
        </authorList>
    </citation>
    <scope>NUCLEOTIDE SEQUENCE [LARGE SCALE GENOMIC DNA]</scope>
    <source>
        <strain evidence="2 3">TBRC 7907</strain>
    </source>
</reference>
<evidence type="ECO:0008006" key="4">
    <source>
        <dbReference type="Google" id="ProtNLM"/>
    </source>
</evidence>
<feature type="signal peptide" evidence="1">
    <location>
        <begin position="1"/>
        <end position="31"/>
    </location>
</feature>